<dbReference type="CDD" id="cd03214">
    <property type="entry name" value="ABC_Iron-Siderophores_B12_Hemin"/>
    <property type="match status" value="1"/>
</dbReference>
<evidence type="ECO:0000256" key="2">
    <source>
        <dbReference type="ARBA" id="ARBA00022448"/>
    </source>
</evidence>
<keyword evidence="6 11" id="KW-0067">ATP-binding</keyword>
<dbReference type="GO" id="GO:0005886">
    <property type="term" value="C:plasma membrane"/>
    <property type="evidence" value="ECO:0007669"/>
    <property type="project" value="UniProtKB-SubCell"/>
</dbReference>
<keyword evidence="3" id="KW-1003">Cell membrane</keyword>
<dbReference type="GO" id="GO:0005524">
    <property type="term" value="F:ATP binding"/>
    <property type="evidence" value="ECO:0007669"/>
    <property type="project" value="UniProtKB-KW"/>
</dbReference>
<organism evidence="11 12">
    <name type="scientific">Pseudozobellia thermophila</name>
    <dbReference type="NCBI Taxonomy" id="192903"/>
    <lineage>
        <taxon>Bacteria</taxon>
        <taxon>Pseudomonadati</taxon>
        <taxon>Bacteroidota</taxon>
        <taxon>Flavobacteriia</taxon>
        <taxon>Flavobacteriales</taxon>
        <taxon>Flavobacteriaceae</taxon>
        <taxon>Pseudozobellia</taxon>
    </lineage>
</organism>
<evidence type="ECO:0000256" key="3">
    <source>
        <dbReference type="ARBA" id="ARBA00022475"/>
    </source>
</evidence>
<dbReference type="Pfam" id="PF00005">
    <property type="entry name" value="ABC_tran"/>
    <property type="match status" value="1"/>
</dbReference>
<dbReference type="PROSITE" id="PS50893">
    <property type="entry name" value="ABC_TRANSPORTER_2"/>
    <property type="match status" value="1"/>
</dbReference>
<evidence type="ECO:0000256" key="5">
    <source>
        <dbReference type="ARBA" id="ARBA00022741"/>
    </source>
</evidence>
<dbReference type="Proteomes" id="UP000184543">
    <property type="component" value="Unassembled WGS sequence"/>
</dbReference>
<keyword evidence="9" id="KW-0472">Membrane</keyword>
<dbReference type="Gene3D" id="3.40.50.300">
    <property type="entry name" value="P-loop containing nucleotide triphosphate hydrolases"/>
    <property type="match status" value="1"/>
</dbReference>
<dbReference type="PANTHER" id="PTHR42771">
    <property type="entry name" value="IRON(3+)-HYDROXAMATE IMPORT ATP-BINDING PROTEIN FHUC"/>
    <property type="match status" value="1"/>
</dbReference>
<evidence type="ECO:0000259" key="10">
    <source>
        <dbReference type="PROSITE" id="PS50893"/>
    </source>
</evidence>
<dbReference type="SUPFAM" id="SSF52540">
    <property type="entry name" value="P-loop containing nucleoside triphosphate hydrolases"/>
    <property type="match status" value="1"/>
</dbReference>
<dbReference type="InterPro" id="IPR051535">
    <property type="entry name" value="Siderophore_ABC-ATPase"/>
</dbReference>
<evidence type="ECO:0000256" key="9">
    <source>
        <dbReference type="ARBA" id="ARBA00023136"/>
    </source>
</evidence>
<reference evidence="12" key="1">
    <citation type="submission" date="2016-11" db="EMBL/GenBank/DDBJ databases">
        <authorList>
            <person name="Varghese N."/>
            <person name="Submissions S."/>
        </authorList>
    </citation>
    <scope>NUCLEOTIDE SEQUENCE [LARGE SCALE GENOMIC DNA]</scope>
    <source>
        <strain evidence="12">DSM 19858</strain>
    </source>
</reference>
<keyword evidence="8" id="KW-0406">Ion transport</keyword>
<evidence type="ECO:0000256" key="8">
    <source>
        <dbReference type="ARBA" id="ARBA00023065"/>
    </source>
</evidence>
<dbReference type="STRING" id="192903.SAMN04488513_102421"/>
<dbReference type="GO" id="GO:0016887">
    <property type="term" value="F:ATP hydrolysis activity"/>
    <property type="evidence" value="ECO:0007669"/>
    <property type="project" value="InterPro"/>
</dbReference>
<dbReference type="FunFam" id="3.40.50.300:FF:000134">
    <property type="entry name" value="Iron-enterobactin ABC transporter ATP-binding protein"/>
    <property type="match status" value="1"/>
</dbReference>
<dbReference type="PANTHER" id="PTHR42771:SF2">
    <property type="entry name" value="IRON(3+)-HYDROXAMATE IMPORT ATP-BINDING PROTEIN FHUC"/>
    <property type="match status" value="1"/>
</dbReference>
<dbReference type="InterPro" id="IPR027417">
    <property type="entry name" value="P-loop_NTPase"/>
</dbReference>
<keyword evidence="4" id="KW-0410">Iron transport</keyword>
<evidence type="ECO:0000256" key="6">
    <source>
        <dbReference type="ARBA" id="ARBA00022840"/>
    </source>
</evidence>
<keyword evidence="2" id="KW-0813">Transport</keyword>
<evidence type="ECO:0000256" key="7">
    <source>
        <dbReference type="ARBA" id="ARBA00023004"/>
    </source>
</evidence>
<evidence type="ECO:0000313" key="12">
    <source>
        <dbReference type="Proteomes" id="UP000184543"/>
    </source>
</evidence>
<keyword evidence="12" id="KW-1185">Reference proteome</keyword>
<dbReference type="GO" id="GO:0006826">
    <property type="term" value="P:iron ion transport"/>
    <property type="evidence" value="ECO:0007669"/>
    <property type="project" value="UniProtKB-KW"/>
</dbReference>
<dbReference type="AlphaFoldDB" id="A0A1M6FG48"/>
<dbReference type="EMBL" id="FQYU01000002">
    <property type="protein sequence ID" value="SHI96698.1"/>
    <property type="molecule type" value="Genomic_DNA"/>
</dbReference>
<dbReference type="SMART" id="SM00382">
    <property type="entry name" value="AAA"/>
    <property type="match status" value="1"/>
</dbReference>
<keyword evidence="7" id="KW-0408">Iron</keyword>
<dbReference type="OrthoDB" id="9787851at2"/>
<accession>A0A1M6FG48</accession>
<proteinExistence type="predicted"/>
<keyword evidence="5" id="KW-0547">Nucleotide-binding</keyword>
<sequence>MKEDTSRHTVLSATDLAIGYKKNKVARHINFALNGGELTAIVGINGIGKSTLLRTMAHMQPPLSGSIEVDRKPLDTYTPQKLSSKISMVLTEPLASKNLSVAELVALGRQPYTNWIGTLTEDDRQKTEEALAALGLASIRKKKCYELSDGQLQRAMIARALAQDTAIILLDEPTTHLDLYHKVQILKLLKSIAHETQKTVVFTTHEIEMAIQLCDKMLLLNGTDNPFGQPCQLIEQGAFEAIFPDDTVTFDGETGTFRIKK</sequence>
<dbReference type="RefSeq" id="WP_072991090.1">
    <property type="nucleotide sequence ID" value="NZ_FQYU01000002.1"/>
</dbReference>
<gene>
    <name evidence="11" type="ORF">SAMN04488513_102421</name>
</gene>
<dbReference type="InterPro" id="IPR003593">
    <property type="entry name" value="AAA+_ATPase"/>
</dbReference>
<dbReference type="InterPro" id="IPR003439">
    <property type="entry name" value="ABC_transporter-like_ATP-bd"/>
</dbReference>
<evidence type="ECO:0000313" key="11">
    <source>
        <dbReference type="EMBL" id="SHI96698.1"/>
    </source>
</evidence>
<name>A0A1M6FG48_9FLAO</name>
<protein>
    <submittedName>
        <fullName evidence="11">Iron complex transport system ATP-binding protein</fullName>
    </submittedName>
</protein>
<evidence type="ECO:0000256" key="1">
    <source>
        <dbReference type="ARBA" id="ARBA00004202"/>
    </source>
</evidence>
<feature type="domain" description="ABC transporter" evidence="10">
    <location>
        <begin position="11"/>
        <end position="246"/>
    </location>
</feature>
<comment type="subcellular location">
    <subcellularLocation>
        <location evidence="1">Cell membrane</location>
        <topology evidence="1">Peripheral membrane protein</topology>
    </subcellularLocation>
</comment>
<evidence type="ECO:0000256" key="4">
    <source>
        <dbReference type="ARBA" id="ARBA00022496"/>
    </source>
</evidence>